<dbReference type="GO" id="GO:0032259">
    <property type="term" value="P:methylation"/>
    <property type="evidence" value="ECO:0007669"/>
    <property type="project" value="UniProtKB-KW"/>
</dbReference>
<accession>A0ABN3VRB4</accession>
<dbReference type="PIRSF" id="PIRSF028177">
    <property type="entry name" value="Polyketide_synth_Omtfrase_TcmP"/>
    <property type="match status" value="1"/>
</dbReference>
<keyword evidence="1 3" id="KW-0489">Methyltransferase</keyword>
<sequence>MNAEKIDVTGLNDDGITWTLLATLYLRAWESRAERPILGDHHAAEALDRIDYDFATLERRLRPRSNQFLVALRARRLDDWSAAFLARHPDATVLQLGCGLDSRMLRLDPPAPARWFDLDVPKVIDLRRRLYPERDRYRMIGASVTDPDWLRQVPADRPTLIIAEGLLPYLPGGDVRRLLQRLTDHFPSGELLFDGMAPWVTRMIKVFHWGVRDGREIERWNPRLRCVAQVSFGAGYERIPVRRYRLVYRLGNGIPTWRRMSQLFRFAF</sequence>
<name>A0ABN3VRB4_9ACTN</name>
<dbReference type="GO" id="GO:0008168">
    <property type="term" value="F:methyltransferase activity"/>
    <property type="evidence" value="ECO:0007669"/>
    <property type="project" value="UniProtKB-KW"/>
</dbReference>
<evidence type="ECO:0000313" key="4">
    <source>
        <dbReference type="Proteomes" id="UP001500831"/>
    </source>
</evidence>
<organism evidence="3 4">
    <name type="scientific">Streptosporangium fragile</name>
    <dbReference type="NCBI Taxonomy" id="46186"/>
    <lineage>
        <taxon>Bacteria</taxon>
        <taxon>Bacillati</taxon>
        <taxon>Actinomycetota</taxon>
        <taxon>Actinomycetes</taxon>
        <taxon>Streptosporangiales</taxon>
        <taxon>Streptosporangiaceae</taxon>
        <taxon>Streptosporangium</taxon>
    </lineage>
</organism>
<dbReference type="Proteomes" id="UP001500831">
    <property type="component" value="Unassembled WGS sequence"/>
</dbReference>
<dbReference type="InterPro" id="IPR016874">
    <property type="entry name" value="TcmP-like"/>
</dbReference>
<dbReference type="InterPro" id="IPR029063">
    <property type="entry name" value="SAM-dependent_MTases_sf"/>
</dbReference>
<dbReference type="EMBL" id="BAAAVI010000005">
    <property type="protein sequence ID" value="GAA2852707.1"/>
    <property type="molecule type" value="Genomic_DNA"/>
</dbReference>
<dbReference type="InterPro" id="IPR007213">
    <property type="entry name" value="Ppm1/Ppm2/Tcmp"/>
</dbReference>
<protein>
    <submittedName>
        <fullName evidence="3">Class I SAM-dependent methyltransferase</fullName>
    </submittedName>
</protein>
<keyword evidence="2" id="KW-0808">Transferase</keyword>
<keyword evidence="4" id="KW-1185">Reference proteome</keyword>
<reference evidence="3 4" key="1">
    <citation type="journal article" date="2019" name="Int. J. Syst. Evol. Microbiol.">
        <title>The Global Catalogue of Microorganisms (GCM) 10K type strain sequencing project: providing services to taxonomists for standard genome sequencing and annotation.</title>
        <authorList>
            <consortium name="The Broad Institute Genomics Platform"/>
            <consortium name="The Broad Institute Genome Sequencing Center for Infectious Disease"/>
            <person name="Wu L."/>
            <person name="Ma J."/>
        </authorList>
    </citation>
    <scope>NUCLEOTIDE SEQUENCE [LARGE SCALE GENOMIC DNA]</scope>
    <source>
        <strain evidence="3 4">JCM 6242</strain>
    </source>
</reference>
<dbReference type="RefSeq" id="WP_344968364.1">
    <property type="nucleotide sequence ID" value="NZ_BAAAVI010000005.1"/>
</dbReference>
<dbReference type="PANTHER" id="PTHR43619:SF2">
    <property type="entry name" value="S-ADENOSYL-L-METHIONINE-DEPENDENT METHYLTRANSFERASES SUPERFAMILY PROTEIN"/>
    <property type="match status" value="1"/>
</dbReference>
<comment type="caution">
    <text evidence="3">The sequence shown here is derived from an EMBL/GenBank/DDBJ whole genome shotgun (WGS) entry which is preliminary data.</text>
</comment>
<dbReference type="Gene3D" id="3.40.50.150">
    <property type="entry name" value="Vaccinia Virus protein VP39"/>
    <property type="match status" value="1"/>
</dbReference>
<gene>
    <name evidence="3" type="ORF">GCM10010517_10450</name>
</gene>
<evidence type="ECO:0000313" key="3">
    <source>
        <dbReference type="EMBL" id="GAA2852707.1"/>
    </source>
</evidence>
<dbReference type="PANTHER" id="PTHR43619">
    <property type="entry name" value="S-ADENOSYL-L-METHIONINE-DEPENDENT METHYLTRANSFERASE YKTD-RELATED"/>
    <property type="match status" value="1"/>
</dbReference>
<dbReference type="Pfam" id="PF04072">
    <property type="entry name" value="LCM"/>
    <property type="match status" value="1"/>
</dbReference>
<evidence type="ECO:0000256" key="2">
    <source>
        <dbReference type="ARBA" id="ARBA00022679"/>
    </source>
</evidence>
<proteinExistence type="predicted"/>
<dbReference type="SUPFAM" id="SSF53335">
    <property type="entry name" value="S-adenosyl-L-methionine-dependent methyltransferases"/>
    <property type="match status" value="1"/>
</dbReference>
<evidence type="ECO:0000256" key="1">
    <source>
        <dbReference type="ARBA" id="ARBA00022603"/>
    </source>
</evidence>